<dbReference type="PROSITE" id="PS50294">
    <property type="entry name" value="WD_REPEATS_REGION"/>
    <property type="match status" value="4"/>
</dbReference>
<feature type="repeat" description="WD" evidence="3">
    <location>
        <begin position="816"/>
        <end position="857"/>
    </location>
</feature>
<name>A0A0M5MGL8_9NOSO</name>
<dbReference type="InterPro" id="IPR001680">
    <property type="entry name" value="WD40_rpt"/>
</dbReference>
<feature type="repeat" description="WD" evidence="3">
    <location>
        <begin position="766"/>
        <end position="803"/>
    </location>
</feature>
<dbReference type="PATRIC" id="fig|224013.5.peg.543"/>
<dbReference type="PROSITE" id="PS00678">
    <property type="entry name" value="WD_REPEATS_1"/>
    <property type="match status" value="1"/>
</dbReference>
<accession>A0A0M5MGL8</accession>
<dbReference type="CDD" id="cd00200">
    <property type="entry name" value="WD40"/>
    <property type="match status" value="1"/>
</dbReference>
<evidence type="ECO:0000313" key="4">
    <source>
        <dbReference type="EMBL" id="ALF51942.1"/>
    </source>
</evidence>
<protein>
    <submittedName>
        <fullName evidence="4">Uncharacterized protein</fullName>
    </submittedName>
</protein>
<dbReference type="InterPro" id="IPR029787">
    <property type="entry name" value="Nucleotide_cyclase"/>
</dbReference>
<dbReference type="EMBL" id="CP012036">
    <property type="protein sequence ID" value="ALF51942.1"/>
    <property type="molecule type" value="Genomic_DNA"/>
</dbReference>
<dbReference type="Pfam" id="PF00400">
    <property type="entry name" value="WD40"/>
    <property type="match status" value="7"/>
</dbReference>
<sequence length="903" mass="103261">MNKSVKKTVVEIDLFEYSDMVKNLQQDWGLNYVPTLNEEIQSFIDDSLTEIGTTEYKIYDKKGDNRVIFFDDANDAYKFAEAVHRKTKLHNVGTNKKFTKRLFRIGAATGEFVMNYDGESLTGYSIITAYRLEANAEPGKCFIVDVETYKSFSSEIKEKFGNAEIVFGKKRTTVCGENVCDKEREEFQAHICKIIYDDLLECFEKLNDQAKHIVYQIGLEATHKQDISKDDLIIIGSLVQEELIFAQEYSYQTAFVLTEKFFNYFSEIIINVILEEIKEKRLNILKNYSILKILEHLNLDDLDSLKKRLQTLIQRDGLTLADYLINIIKNLQKDENDEQLSEKYAVGNILNLLIKLNIKKNFSYFDLSNIAIWNADLTEAILTGVDFRDSDLKNSKFSQPLGCIHSIAFNADGSYFATGDAHGSIRVHNTKTLELCFFHNERKSQIWSVAFRKDNQPNKEKEMLAWGAEDGSVRVYEITTNTSSDNKTEPNLIYEINETKRILSVAFSPDGNTLAIGGDENIKVIKINHSYAHTSTLNVSKISCMTFISNDCIASGSQDGHIRLSHIEQRNRNKDASWIVHPQAVLRCIAYHSTQKILAIGGENGKLHLLHPYANDREIKELDLKTEISQVRTLAFNQDGNILAVGCIDNNLNGESEHKIKLWSFSKNNWIDTLEGHEHSIRSLAFCPQSHNPKLLVSGGDGRTVLFWYQEDTRWELSNRKLEGYANRIWSVALSRDGKTFACGGEDHKIHLWNYHERTHIPLQTLDQHKNWVWSVAFSPNADILASGCEDNKIYLWGLKEGKWQLIRELLGNSEINGHYKRVRCVVFHPTAEMLATAGNDNRVILWDLSDVKEPKPSKEFSEHHDRVLSLAFSPNGRYLASSSRDTTICLVDLKKRQYDSTG</sequence>
<dbReference type="InterPro" id="IPR036322">
    <property type="entry name" value="WD40_repeat_dom_sf"/>
</dbReference>
<reference evidence="4 5" key="2">
    <citation type="journal article" date="2016" name="Genome Announc.">
        <title>Draft Genome Sequence of the N2-Fixing Cyanobacterium Nostoc piscinale CENA21, Isolated from the Brazilian Amazon Floodplain.</title>
        <authorList>
            <person name="Leao T."/>
            <person name="Guimaraes P.I."/>
            <person name="de Melo A.G."/>
            <person name="Ramos R.T."/>
            <person name="Leao P.N."/>
            <person name="Silva A."/>
            <person name="Fiore M.F."/>
            <person name="Schneider M.P."/>
        </authorList>
    </citation>
    <scope>NUCLEOTIDE SEQUENCE [LARGE SCALE GENOMIC DNA]</scope>
    <source>
        <strain evidence="4 5">CENA21</strain>
    </source>
</reference>
<dbReference type="InterPro" id="IPR050349">
    <property type="entry name" value="WD_LIS1/nudF_dynein_reg"/>
</dbReference>
<dbReference type="InterPro" id="IPR001646">
    <property type="entry name" value="5peptide_repeat"/>
</dbReference>
<dbReference type="AlphaFoldDB" id="A0A0M5MGL8"/>
<feature type="repeat" description="WD" evidence="3">
    <location>
        <begin position="674"/>
        <end position="708"/>
    </location>
</feature>
<evidence type="ECO:0000256" key="2">
    <source>
        <dbReference type="ARBA" id="ARBA00022737"/>
    </source>
</evidence>
<proteinExistence type="predicted"/>
<keyword evidence="2" id="KW-0677">Repeat</keyword>
<dbReference type="SUPFAM" id="SSF141571">
    <property type="entry name" value="Pentapeptide repeat-like"/>
    <property type="match status" value="1"/>
</dbReference>
<organism evidence="4 5">
    <name type="scientific">Nostoc piscinale CENA21</name>
    <dbReference type="NCBI Taxonomy" id="224013"/>
    <lineage>
        <taxon>Bacteria</taxon>
        <taxon>Bacillati</taxon>
        <taxon>Cyanobacteriota</taxon>
        <taxon>Cyanophyceae</taxon>
        <taxon>Nostocales</taxon>
        <taxon>Nostocaceae</taxon>
        <taxon>Nostoc</taxon>
    </lineage>
</organism>
<dbReference type="Pfam" id="PF00805">
    <property type="entry name" value="Pentapeptide"/>
    <property type="match status" value="1"/>
</dbReference>
<dbReference type="STRING" id="224013.ACX27_02255"/>
<evidence type="ECO:0000256" key="3">
    <source>
        <dbReference type="PROSITE-ProRule" id="PRU00221"/>
    </source>
</evidence>
<dbReference type="PANTHER" id="PTHR44129">
    <property type="entry name" value="WD REPEAT-CONTAINING PROTEIN POP1"/>
    <property type="match status" value="1"/>
</dbReference>
<keyword evidence="1 3" id="KW-0853">WD repeat</keyword>
<dbReference type="Gene3D" id="2.130.10.10">
    <property type="entry name" value="YVTN repeat-like/Quinoprotein amine dehydrogenase"/>
    <property type="match status" value="4"/>
</dbReference>
<evidence type="ECO:0000313" key="5">
    <source>
        <dbReference type="Proteomes" id="UP000062645"/>
    </source>
</evidence>
<keyword evidence="5" id="KW-1185">Reference proteome</keyword>
<dbReference type="Proteomes" id="UP000062645">
    <property type="component" value="Chromosome"/>
</dbReference>
<dbReference type="InterPro" id="IPR015943">
    <property type="entry name" value="WD40/YVTN_repeat-like_dom_sf"/>
</dbReference>
<gene>
    <name evidence="4" type="ORF">ACX27_02255</name>
</gene>
<dbReference type="SMART" id="SM00320">
    <property type="entry name" value="WD40"/>
    <property type="match status" value="11"/>
</dbReference>
<dbReference type="Gene3D" id="3.30.70.1230">
    <property type="entry name" value="Nucleotide cyclase"/>
    <property type="match status" value="1"/>
</dbReference>
<dbReference type="OrthoDB" id="495917at2"/>
<feature type="repeat" description="WD" evidence="3">
    <location>
        <begin position="722"/>
        <end position="754"/>
    </location>
</feature>
<dbReference type="KEGG" id="npz:ACX27_02255"/>
<dbReference type="SUPFAM" id="SSF55073">
    <property type="entry name" value="Nucleotide cyclase"/>
    <property type="match status" value="1"/>
</dbReference>
<dbReference type="SUPFAM" id="SSF50978">
    <property type="entry name" value="WD40 repeat-like"/>
    <property type="match status" value="2"/>
</dbReference>
<evidence type="ECO:0000256" key="1">
    <source>
        <dbReference type="ARBA" id="ARBA00022574"/>
    </source>
</evidence>
<dbReference type="PROSITE" id="PS50082">
    <property type="entry name" value="WD_REPEATS_2"/>
    <property type="match status" value="5"/>
</dbReference>
<dbReference type="InterPro" id="IPR019775">
    <property type="entry name" value="WD40_repeat_CS"/>
</dbReference>
<dbReference type="RefSeq" id="WP_062287858.1">
    <property type="nucleotide sequence ID" value="NZ_CP012036.1"/>
</dbReference>
<feature type="repeat" description="WD" evidence="3">
    <location>
        <begin position="861"/>
        <end position="902"/>
    </location>
</feature>
<reference evidence="5" key="1">
    <citation type="submission" date="2015-07" db="EMBL/GenBank/DDBJ databases">
        <title>Genome Of Nitrogen-Fixing Cyanobacterium Nostoc piscinale CENA21 From Solimoes/Amazon River Floodplain Sediments And Comparative Genomics To Uncover Biosynthetic Natural Products Potential.</title>
        <authorList>
            <person name="Leao T.F."/>
            <person name="Leao P.N."/>
            <person name="Guimaraes P.I."/>
            <person name="de Melo A.G.C."/>
            <person name="Ramos R.T.J."/>
            <person name="Silva A."/>
            <person name="Fiore M.F."/>
            <person name="Schneider M.P.C."/>
        </authorList>
    </citation>
    <scope>NUCLEOTIDE SEQUENCE [LARGE SCALE GENOMIC DNA]</scope>
    <source>
        <strain evidence="5">CENA21</strain>
    </source>
</reference>